<reference evidence="1 2" key="1">
    <citation type="journal article" date="2016" name="Nat. Commun.">
        <title>Thousands of microbial genomes shed light on interconnected biogeochemical processes in an aquifer system.</title>
        <authorList>
            <person name="Anantharaman K."/>
            <person name="Brown C.T."/>
            <person name="Hug L.A."/>
            <person name="Sharon I."/>
            <person name="Castelle C.J."/>
            <person name="Probst A.J."/>
            <person name="Thomas B.C."/>
            <person name="Singh A."/>
            <person name="Wilkins M.J."/>
            <person name="Karaoz U."/>
            <person name="Brodie E.L."/>
            <person name="Williams K.H."/>
            <person name="Hubbard S.S."/>
            <person name="Banfield J.F."/>
        </authorList>
    </citation>
    <scope>NUCLEOTIDE SEQUENCE [LARGE SCALE GENOMIC DNA]</scope>
</reference>
<dbReference type="Pfam" id="PF13385">
    <property type="entry name" value="Laminin_G_3"/>
    <property type="match status" value="1"/>
</dbReference>
<accession>A0A1F7WPT4</accession>
<evidence type="ECO:0000313" key="1">
    <source>
        <dbReference type="EMBL" id="OGM04158.1"/>
    </source>
</evidence>
<dbReference type="SUPFAM" id="SSF49899">
    <property type="entry name" value="Concanavalin A-like lectins/glucanases"/>
    <property type="match status" value="1"/>
</dbReference>
<evidence type="ECO:0000313" key="2">
    <source>
        <dbReference type="Proteomes" id="UP000177091"/>
    </source>
</evidence>
<evidence type="ECO:0008006" key="3">
    <source>
        <dbReference type="Google" id="ProtNLM"/>
    </source>
</evidence>
<dbReference type="Proteomes" id="UP000177091">
    <property type="component" value="Unassembled WGS sequence"/>
</dbReference>
<dbReference type="EMBL" id="MGFK01000019">
    <property type="protein sequence ID" value="OGM04158.1"/>
    <property type="molecule type" value="Genomic_DNA"/>
</dbReference>
<dbReference type="AlphaFoldDB" id="A0A1F7WPT4"/>
<dbReference type="InterPro" id="IPR013320">
    <property type="entry name" value="ConA-like_dom_sf"/>
</dbReference>
<organism evidence="1 2">
    <name type="scientific">Candidatus Woesebacteria bacterium GWA1_42_12</name>
    <dbReference type="NCBI Taxonomy" id="1802472"/>
    <lineage>
        <taxon>Bacteria</taxon>
        <taxon>Candidatus Woeseibacteriota</taxon>
    </lineage>
</organism>
<protein>
    <recommendedName>
        <fullName evidence="3">LamG-like jellyroll fold domain-containing protein</fullName>
    </recommendedName>
</protein>
<comment type="caution">
    <text evidence="1">The sequence shown here is derived from an EMBL/GenBank/DDBJ whole genome shotgun (WGS) entry which is preliminary data.</text>
</comment>
<proteinExistence type="predicted"/>
<name>A0A1F7WPT4_9BACT</name>
<gene>
    <name evidence="1" type="ORF">A2112_02110</name>
</gene>
<dbReference type="Gene3D" id="2.60.120.200">
    <property type="match status" value="1"/>
</dbReference>
<sequence>MIAITYDGSSVKGYWDGVLKTTLSITGNTFSDTLTAKIGVSGINTSFFSGQIDAMSIFDYALSADQVASRFSQGI</sequence>